<evidence type="ECO:0000313" key="5">
    <source>
        <dbReference type="Proteomes" id="UP001597338"/>
    </source>
</evidence>
<dbReference type="Pfam" id="PF02602">
    <property type="entry name" value="HEM4"/>
    <property type="match status" value="1"/>
</dbReference>
<feature type="domain" description="OmpR/PhoB-type" evidence="3">
    <location>
        <begin position="269"/>
        <end position="362"/>
    </location>
</feature>
<evidence type="ECO:0000256" key="2">
    <source>
        <dbReference type="PROSITE-ProRule" id="PRU01091"/>
    </source>
</evidence>
<dbReference type="NCBIfam" id="NF005568">
    <property type="entry name" value="PRK07239.1"/>
    <property type="match status" value="1"/>
</dbReference>
<protein>
    <submittedName>
        <fullName evidence="4">Uroporphyrinogen-III synthase</fullName>
        <ecNumber evidence="4">4.2.1.75</ecNumber>
    </submittedName>
</protein>
<dbReference type="EMBL" id="JBHUHF010000001">
    <property type="protein sequence ID" value="MFD2026892.1"/>
    <property type="molecule type" value="Genomic_DNA"/>
</dbReference>
<dbReference type="InterPro" id="IPR036388">
    <property type="entry name" value="WH-like_DNA-bd_sf"/>
</dbReference>
<dbReference type="InterPro" id="IPR001867">
    <property type="entry name" value="OmpR/PhoB-type_DNA-bd"/>
</dbReference>
<dbReference type="Proteomes" id="UP001597338">
    <property type="component" value="Unassembled WGS sequence"/>
</dbReference>
<dbReference type="SUPFAM" id="SSF46894">
    <property type="entry name" value="C-terminal effector domain of the bipartite response regulators"/>
    <property type="match status" value="1"/>
</dbReference>
<dbReference type="RefSeq" id="WP_377200830.1">
    <property type="nucleotide sequence ID" value="NZ_JBHUHF010000001.1"/>
</dbReference>
<keyword evidence="5" id="KW-1185">Reference proteome</keyword>
<organism evidence="4 5">
    <name type="scientific">Promicromonospora aerolata</name>
    <dbReference type="NCBI Taxonomy" id="195749"/>
    <lineage>
        <taxon>Bacteria</taxon>
        <taxon>Bacillati</taxon>
        <taxon>Actinomycetota</taxon>
        <taxon>Actinomycetes</taxon>
        <taxon>Micrococcales</taxon>
        <taxon>Promicromonosporaceae</taxon>
        <taxon>Promicromonospora</taxon>
    </lineage>
</organism>
<dbReference type="GO" id="GO:0004852">
    <property type="term" value="F:uroporphyrinogen-III synthase activity"/>
    <property type="evidence" value="ECO:0007669"/>
    <property type="project" value="UniProtKB-EC"/>
</dbReference>
<reference evidence="5" key="1">
    <citation type="journal article" date="2019" name="Int. J. Syst. Evol. Microbiol.">
        <title>The Global Catalogue of Microorganisms (GCM) 10K type strain sequencing project: providing services to taxonomists for standard genome sequencing and annotation.</title>
        <authorList>
            <consortium name="The Broad Institute Genomics Platform"/>
            <consortium name="The Broad Institute Genome Sequencing Center for Infectious Disease"/>
            <person name="Wu L."/>
            <person name="Ma J."/>
        </authorList>
    </citation>
    <scope>NUCLEOTIDE SEQUENCE [LARGE SCALE GENOMIC DNA]</scope>
    <source>
        <strain evidence="5">CCM 7043</strain>
    </source>
</reference>
<evidence type="ECO:0000259" key="3">
    <source>
        <dbReference type="PROSITE" id="PS51755"/>
    </source>
</evidence>
<dbReference type="SUPFAM" id="SSF69618">
    <property type="entry name" value="HemD-like"/>
    <property type="match status" value="1"/>
</dbReference>
<dbReference type="InterPro" id="IPR039793">
    <property type="entry name" value="UROS/Hem4"/>
</dbReference>
<dbReference type="InterPro" id="IPR003754">
    <property type="entry name" value="4pyrrol_synth_uPrphyn_synth"/>
</dbReference>
<dbReference type="Gene3D" id="1.10.10.10">
    <property type="entry name" value="Winged helix-like DNA-binding domain superfamily/Winged helix DNA-binding domain"/>
    <property type="match status" value="1"/>
</dbReference>
<evidence type="ECO:0000256" key="1">
    <source>
        <dbReference type="ARBA" id="ARBA00023125"/>
    </source>
</evidence>
<dbReference type="Gene3D" id="3.40.50.10090">
    <property type="match status" value="2"/>
</dbReference>
<feature type="DNA-binding region" description="OmpR/PhoB-type" evidence="2">
    <location>
        <begin position="269"/>
        <end position="362"/>
    </location>
</feature>
<dbReference type="CDD" id="cd06578">
    <property type="entry name" value="HemD"/>
    <property type="match status" value="1"/>
</dbReference>
<dbReference type="InterPro" id="IPR016032">
    <property type="entry name" value="Sig_transdc_resp-reg_C-effctor"/>
</dbReference>
<dbReference type="InterPro" id="IPR036108">
    <property type="entry name" value="4pyrrol_syn_uPrphyn_synt_sf"/>
</dbReference>
<dbReference type="SMART" id="SM00862">
    <property type="entry name" value="Trans_reg_C"/>
    <property type="match status" value="1"/>
</dbReference>
<name>A0ABW4VDW8_9MICO</name>
<keyword evidence="1 2" id="KW-0238">DNA-binding</keyword>
<proteinExistence type="predicted"/>
<gene>
    <name evidence="4" type="ORF">ACFSL2_15355</name>
</gene>
<evidence type="ECO:0000313" key="4">
    <source>
        <dbReference type="EMBL" id="MFD2026892.1"/>
    </source>
</evidence>
<accession>A0ABW4VDW8</accession>
<dbReference type="Pfam" id="PF00486">
    <property type="entry name" value="Trans_reg_C"/>
    <property type="match status" value="1"/>
</dbReference>
<dbReference type="PROSITE" id="PS51755">
    <property type="entry name" value="OMPR_PHOB"/>
    <property type="match status" value="1"/>
</dbReference>
<dbReference type="PANTHER" id="PTHR40082">
    <property type="entry name" value="BLR5956 PROTEIN"/>
    <property type="match status" value="1"/>
</dbReference>
<keyword evidence="4" id="KW-0456">Lyase</keyword>
<sequence>MAGATVLVTAERRAAELAAALERRGAAIRHSPALSMIPHVDDETLIAATRAIVSAPPDVVVVTTGIGFRAWIEAADAHGLAGPLLDLLAETRIVARGPKARGAIQAVGLHADWVAESETSAEVAEVLLSEGVQGLRIAIQHHGAGADGLDEVFEKAGAQVASLVVYRWGPAPDPAAVRASAHAVADGEIDAVVFTSAPGAEAWLRAVEEERLLDRVRARFVDGGTVAAAVGPVTAKPLEQRGIVPLQPERGRLGALVRALVGHYEHIDSVALSTVAGSLVIRARVAVLDGQVLPLSPTGVAVLRLLAAAEGDVVSREEVLAVLPGDSQDTHAAEVAIARLREAAGRRDLIRTVVKRGYRVELSPPA</sequence>
<dbReference type="EC" id="4.2.1.75" evidence="4"/>
<comment type="caution">
    <text evidence="4">The sequence shown here is derived from an EMBL/GenBank/DDBJ whole genome shotgun (WGS) entry which is preliminary data.</text>
</comment>
<dbReference type="CDD" id="cd00383">
    <property type="entry name" value="trans_reg_C"/>
    <property type="match status" value="1"/>
</dbReference>
<dbReference type="PANTHER" id="PTHR40082:SF1">
    <property type="entry name" value="BLR5956 PROTEIN"/>
    <property type="match status" value="1"/>
</dbReference>